<evidence type="ECO:0000313" key="3">
    <source>
        <dbReference type="EMBL" id="CAE7564382.1"/>
    </source>
</evidence>
<evidence type="ECO:0000256" key="1">
    <source>
        <dbReference type="ARBA" id="ARBA00022729"/>
    </source>
</evidence>
<dbReference type="Pfam" id="PF00734">
    <property type="entry name" value="CBM_1"/>
    <property type="match status" value="2"/>
</dbReference>
<feature type="domain" description="CBM1" evidence="2">
    <location>
        <begin position="467"/>
        <end position="504"/>
    </location>
</feature>
<dbReference type="OrthoDB" id="441042at2759"/>
<dbReference type="InterPro" id="IPR035971">
    <property type="entry name" value="CBD_sf"/>
</dbReference>
<dbReference type="EMBL" id="CAJNDS010002684">
    <property type="protein sequence ID" value="CAE7564382.1"/>
    <property type="molecule type" value="Genomic_DNA"/>
</dbReference>
<dbReference type="Proteomes" id="UP000604046">
    <property type="component" value="Unassembled WGS sequence"/>
</dbReference>
<accession>A0A812UBB2</accession>
<comment type="caution">
    <text evidence="3">The sequence shown here is derived from an EMBL/GenBank/DDBJ whole genome shotgun (WGS) entry which is preliminary data.</text>
</comment>
<organism evidence="3 4">
    <name type="scientific">Symbiodinium natans</name>
    <dbReference type="NCBI Taxonomy" id="878477"/>
    <lineage>
        <taxon>Eukaryota</taxon>
        <taxon>Sar</taxon>
        <taxon>Alveolata</taxon>
        <taxon>Dinophyceae</taxon>
        <taxon>Suessiales</taxon>
        <taxon>Symbiodiniaceae</taxon>
        <taxon>Symbiodinium</taxon>
    </lineage>
</organism>
<dbReference type="GO" id="GO:0005576">
    <property type="term" value="C:extracellular region"/>
    <property type="evidence" value="ECO:0007669"/>
    <property type="project" value="InterPro"/>
</dbReference>
<dbReference type="GO" id="GO:0005975">
    <property type="term" value="P:carbohydrate metabolic process"/>
    <property type="evidence" value="ECO:0007669"/>
    <property type="project" value="InterPro"/>
</dbReference>
<keyword evidence="1" id="KW-0732">Signal</keyword>
<gene>
    <name evidence="3" type="ORF">SNAT2548_LOCUS31934</name>
</gene>
<evidence type="ECO:0000313" key="4">
    <source>
        <dbReference type="Proteomes" id="UP000604046"/>
    </source>
</evidence>
<evidence type="ECO:0000259" key="2">
    <source>
        <dbReference type="PROSITE" id="PS51164"/>
    </source>
</evidence>
<sequence>MGSVVPAVHPFEFLQWQSVAEEECFRSRQLNDWTDVHAYWDASNQPRDDHWKSGSWFPQTVNLPADMPSGPVTVRWLWICKYTDEIFVSCVDVDIVGGAATTTAIGTTTTTTAPSPECIWTEPAGRTLERTPREEKDGRVCWDVTVPAGTKVYYQSKTDIYHTWNSNSCCLSAADSFGSDATGSPNLVVFTPTANVGTFGFCECTAWDPSNPGACAGAATADNMICPVLGASKEMCSEAASWDGLPVGCTPVFSTTPSATSATTTMVSTTSPTDGCCYWDANKGCEGSGYCWESKANCEGTCNGKWLANAPPTTTPATTMAPTTTATTATTTPIYTTTISATTTPIYTTTISATTTPISATTTTVPATTATSSDGFEPVDGGVNRACRGDHAGDNDASHFTIASVDTLDECKALCLATAGCHGIENIGKRCELWTHPVGTSISLDGYTCLRLVGGPVTTTPHPRHSSCGQLHDQCGGDANYMGSSCCVSGLTCEYKDSEYSQCVKDEASQEPCAQIWQQCGGAGWAGSDCCVEGLTCVWGNEHYSQCLRLPGSLLQADAKDVVTVS</sequence>
<dbReference type="PROSITE" id="PS51164">
    <property type="entry name" value="CBM1_2"/>
    <property type="match status" value="2"/>
</dbReference>
<dbReference type="SUPFAM" id="SSF57180">
    <property type="entry name" value="Cellulose-binding domain"/>
    <property type="match status" value="2"/>
</dbReference>
<dbReference type="GO" id="GO:0030248">
    <property type="term" value="F:cellulose binding"/>
    <property type="evidence" value="ECO:0007669"/>
    <property type="project" value="InterPro"/>
</dbReference>
<proteinExistence type="predicted"/>
<keyword evidence="4" id="KW-1185">Reference proteome</keyword>
<dbReference type="AlphaFoldDB" id="A0A812UBB2"/>
<reference evidence="3" key="1">
    <citation type="submission" date="2021-02" db="EMBL/GenBank/DDBJ databases">
        <authorList>
            <person name="Dougan E. K."/>
            <person name="Rhodes N."/>
            <person name="Thang M."/>
            <person name="Chan C."/>
        </authorList>
    </citation>
    <scope>NUCLEOTIDE SEQUENCE</scope>
</reference>
<dbReference type="SMART" id="SM00236">
    <property type="entry name" value="fCBD"/>
    <property type="match status" value="2"/>
</dbReference>
<name>A0A812UBB2_9DINO</name>
<feature type="domain" description="CBM1" evidence="2">
    <location>
        <begin position="512"/>
        <end position="548"/>
    </location>
</feature>
<dbReference type="InterPro" id="IPR000254">
    <property type="entry name" value="CBD"/>
</dbReference>
<protein>
    <recommendedName>
        <fullName evidence="2">CBM1 domain-containing protein</fullName>
    </recommendedName>
</protein>